<feature type="region of interest" description="Disordered" evidence="1">
    <location>
        <begin position="53"/>
        <end position="74"/>
    </location>
</feature>
<dbReference type="AlphaFoldDB" id="W9QVD3"/>
<reference evidence="3" key="1">
    <citation type="submission" date="2013-01" db="EMBL/GenBank/DDBJ databases">
        <title>Draft Genome Sequence of a Mulberry Tree, Morus notabilis C.K. Schneid.</title>
        <authorList>
            <person name="He N."/>
            <person name="Zhao S."/>
        </authorList>
    </citation>
    <scope>NUCLEOTIDE SEQUENCE</scope>
</reference>
<dbReference type="Proteomes" id="UP000030645">
    <property type="component" value="Unassembled WGS sequence"/>
</dbReference>
<dbReference type="EMBL" id="KE344232">
    <property type="protein sequence ID" value="EXB55263.1"/>
    <property type="molecule type" value="Genomic_DNA"/>
</dbReference>
<proteinExistence type="predicted"/>
<sequence length="74" mass="7794">MTNLASLWAASLLIKPHEPPPTSLSSTLISAKTGAFTAKLAGLLTKVLTVEESHSTKETAKPLSFAKKEGFPNS</sequence>
<gene>
    <name evidence="2" type="ORF">L484_017167</name>
</gene>
<accession>W9QVD3</accession>
<evidence type="ECO:0000313" key="3">
    <source>
        <dbReference type="Proteomes" id="UP000030645"/>
    </source>
</evidence>
<organism evidence="2 3">
    <name type="scientific">Morus notabilis</name>
    <dbReference type="NCBI Taxonomy" id="981085"/>
    <lineage>
        <taxon>Eukaryota</taxon>
        <taxon>Viridiplantae</taxon>
        <taxon>Streptophyta</taxon>
        <taxon>Embryophyta</taxon>
        <taxon>Tracheophyta</taxon>
        <taxon>Spermatophyta</taxon>
        <taxon>Magnoliopsida</taxon>
        <taxon>eudicotyledons</taxon>
        <taxon>Gunneridae</taxon>
        <taxon>Pentapetalae</taxon>
        <taxon>rosids</taxon>
        <taxon>fabids</taxon>
        <taxon>Rosales</taxon>
        <taxon>Moraceae</taxon>
        <taxon>Moreae</taxon>
        <taxon>Morus</taxon>
    </lineage>
</organism>
<evidence type="ECO:0000313" key="2">
    <source>
        <dbReference type="EMBL" id="EXB55263.1"/>
    </source>
</evidence>
<protein>
    <submittedName>
        <fullName evidence="2">Uncharacterized protein</fullName>
    </submittedName>
</protein>
<keyword evidence="3" id="KW-1185">Reference proteome</keyword>
<name>W9QVD3_9ROSA</name>
<evidence type="ECO:0000256" key="1">
    <source>
        <dbReference type="SAM" id="MobiDB-lite"/>
    </source>
</evidence>